<dbReference type="Proteomes" id="UP000462152">
    <property type="component" value="Unassembled WGS sequence"/>
</dbReference>
<accession>A0A7K1LK58</accession>
<comment type="caution">
    <text evidence="1">The sequence shown here is derived from an EMBL/GenBank/DDBJ whole genome shotgun (WGS) entry which is preliminary data.</text>
</comment>
<dbReference type="EMBL" id="WOGT01000005">
    <property type="protein sequence ID" value="MUN55312.1"/>
    <property type="molecule type" value="Genomic_DNA"/>
</dbReference>
<dbReference type="RefSeq" id="WP_129316253.1">
    <property type="nucleotide sequence ID" value="NZ_NOIQ01000021.1"/>
</dbReference>
<name>A0A7K1LK58_9MICC</name>
<evidence type="ECO:0008006" key="3">
    <source>
        <dbReference type="Google" id="ProtNLM"/>
    </source>
</evidence>
<dbReference type="OrthoDB" id="7185741at2"/>
<evidence type="ECO:0000313" key="1">
    <source>
        <dbReference type="EMBL" id="MUN55312.1"/>
    </source>
</evidence>
<protein>
    <recommendedName>
        <fullName evidence="3">HTTM domain-containing protein</fullName>
    </recommendedName>
</protein>
<organism evidence="1 2">
    <name type="scientific">Rothia koreensis</name>
    <dbReference type="NCBI Taxonomy" id="592378"/>
    <lineage>
        <taxon>Bacteria</taxon>
        <taxon>Bacillati</taxon>
        <taxon>Actinomycetota</taxon>
        <taxon>Actinomycetes</taxon>
        <taxon>Micrococcales</taxon>
        <taxon>Micrococcaceae</taxon>
        <taxon>Rothia</taxon>
    </lineage>
</organism>
<reference evidence="1 2" key="1">
    <citation type="submission" date="2019-12" db="EMBL/GenBank/DDBJ databases">
        <authorList>
            <person name="Li J."/>
            <person name="Shi Y."/>
            <person name="Xu G."/>
            <person name="Xiao D."/>
            <person name="Ran X."/>
        </authorList>
    </citation>
    <scope>NUCLEOTIDE SEQUENCE [LARGE SCALE GENOMIC DNA]</scope>
    <source>
        <strain evidence="1 2">JCM 15915</strain>
    </source>
</reference>
<evidence type="ECO:0000313" key="2">
    <source>
        <dbReference type="Proteomes" id="UP000462152"/>
    </source>
</evidence>
<gene>
    <name evidence="1" type="ORF">GMA10_08845</name>
</gene>
<proteinExistence type="predicted"/>
<dbReference type="AlphaFoldDB" id="A0A7K1LK58"/>
<keyword evidence="2" id="KW-1185">Reference proteome</keyword>
<sequence length="270" mass="30316">MEARRHYCRLRRRAAIGQLIMAAENFTMWSEYASGGLLSGSFRHSYPHWGKRFPRLTAVIDSSWFAKTLDVLSFSSAAATLTMVKTPRIAFVTAATNAVTYSLTRIRNGYGRDGSDEMQELLGWYDLLSRAEKSQQDRYDVFLQGVNLQMAISYCASGLVKATSEQWRRGTAFEDVMRTSMYGDPLISRILEAVPGSSTLICWQTLLWESLYPLSYLLPYKAFLAVIASTEVFHGAIGQFMGLPRFFWAFGASHEAAIYAKKKMLKGGSA</sequence>